<comment type="subcellular location">
    <subcellularLocation>
        <location evidence="1 8">Cell membrane</location>
        <topology evidence="1 8">Multi-pass membrane protein</topology>
    </subcellularLocation>
</comment>
<feature type="transmembrane region" description="Helical" evidence="8">
    <location>
        <begin position="433"/>
        <end position="454"/>
    </location>
</feature>
<keyword evidence="3 8" id="KW-0812">Transmembrane</keyword>
<evidence type="ECO:0000256" key="3">
    <source>
        <dbReference type="ARBA" id="ARBA00022692"/>
    </source>
</evidence>
<feature type="transmembrane region" description="Helical" evidence="8">
    <location>
        <begin position="504"/>
        <end position="526"/>
    </location>
</feature>
<keyword evidence="2 8" id="KW-1003">Cell membrane</keyword>
<feature type="compositionally biased region" description="Basic and acidic residues" evidence="9">
    <location>
        <begin position="9"/>
        <end position="27"/>
    </location>
</feature>
<evidence type="ECO:0000313" key="11">
    <source>
        <dbReference type="Proteomes" id="UP000237846"/>
    </source>
</evidence>
<feature type="transmembrane region" description="Helical" evidence="8">
    <location>
        <begin position="48"/>
        <end position="70"/>
    </location>
</feature>
<evidence type="ECO:0000256" key="2">
    <source>
        <dbReference type="ARBA" id="ARBA00022475"/>
    </source>
</evidence>
<evidence type="ECO:0000256" key="6">
    <source>
        <dbReference type="ARBA" id="ARBA00022989"/>
    </source>
</evidence>
<dbReference type="PANTHER" id="PTHR47019">
    <property type="entry name" value="LIPID II FLIPPASE MURJ"/>
    <property type="match status" value="1"/>
</dbReference>
<dbReference type="EMBL" id="PVZC01000003">
    <property type="protein sequence ID" value="PRX99560.1"/>
    <property type="molecule type" value="Genomic_DNA"/>
</dbReference>
<dbReference type="PRINTS" id="PR01806">
    <property type="entry name" value="VIRFACTRMVIN"/>
</dbReference>
<evidence type="ECO:0000256" key="4">
    <source>
        <dbReference type="ARBA" id="ARBA00022960"/>
    </source>
</evidence>
<feature type="transmembrane region" description="Helical" evidence="8">
    <location>
        <begin position="162"/>
        <end position="183"/>
    </location>
</feature>
<comment type="function">
    <text evidence="8">Involved in peptidoglycan biosynthesis. Transports lipid-linked peptidoglycan precursors from the inner to the outer leaflet of the cytoplasmic membrane.</text>
</comment>
<dbReference type="GO" id="GO:0005886">
    <property type="term" value="C:plasma membrane"/>
    <property type="evidence" value="ECO:0007669"/>
    <property type="project" value="UniProtKB-SubCell"/>
</dbReference>
<evidence type="ECO:0000313" key="10">
    <source>
        <dbReference type="EMBL" id="PRX99560.1"/>
    </source>
</evidence>
<evidence type="ECO:0000256" key="5">
    <source>
        <dbReference type="ARBA" id="ARBA00022984"/>
    </source>
</evidence>
<dbReference type="UniPathway" id="UPA00219"/>
<dbReference type="NCBIfam" id="TIGR01695">
    <property type="entry name" value="murJ_mviN"/>
    <property type="match status" value="1"/>
</dbReference>
<proteinExistence type="inferred from homology"/>
<protein>
    <recommendedName>
        <fullName evidence="8">Probable lipid II flippase MurJ</fullName>
    </recommendedName>
</protein>
<feature type="transmembrane region" description="Helical" evidence="8">
    <location>
        <begin position="360"/>
        <end position="380"/>
    </location>
</feature>
<dbReference type="Proteomes" id="UP000237846">
    <property type="component" value="Unassembled WGS sequence"/>
</dbReference>
<dbReference type="GO" id="GO:0008360">
    <property type="term" value="P:regulation of cell shape"/>
    <property type="evidence" value="ECO:0007669"/>
    <property type="project" value="UniProtKB-KW"/>
</dbReference>
<dbReference type="PANTHER" id="PTHR47019:SF1">
    <property type="entry name" value="LIPID II FLIPPASE MURJ"/>
    <property type="match status" value="1"/>
</dbReference>
<comment type="pathway">
    <text evidence="8">Cell wall biogenesis; peptidoglycan biosynthesis.</text>
</comment>
<organism evidence="10 11">
    <name type="scientific">Allonocardiopsis opalescens</name>
    <dbReference type="NCBI Taxonomy" id="1144618"/>
    <lineage>
        <taxon>Bacteria</taxon>
        <taxon>Bacillati</taxon>
        <taxon>Actinomycetota</taxon>
        <taxon>Actinomycetes</taxon>
        <taxon>Streptosporangiales</taxon>
        <taxon>Allonocardiopsis</taxon>
    </lineage>
</organism>
<feature type="transmembrane region" description="Helical" evidence="8">
    <location>
        <begin position="122"/>
        <end position="142"/>
    </location>
</feature>
<name>A0A2T0Q6U6_9ACTN</name>
<feature type="transmembrane region" description="Helical" evidence="8">
    <location>
        <begin position="82"/>
        <end position="102"/>
    </location>
</feature>
<dbReference type="CDD" id="cd13123">
    <property type="entry name" value="MATE_MurJ_like"/>
    <property type="match status" value="1"/>
</dbReference>
<dbReference type="InterPro" id="IPR051050">
    <property type="entry name" value="Lipid_II_flippase_MurJ/MviN"/>
</dbReference>
<evidence type="ECO:0000256" key="7">
    <source>
        <dbReference type="ARBA" id="ARBA00023136"/>
    </source>
</evidence>
<dbReference type="HAMAP" id="MF_02078">
    <property type="entry name" value="MurJ_MviN"/>
    <property type="match status" value="1"/>
</dbReference>
<dbReference type="GO" id="GO:0071555">
    <property type="term" value="P:cell wall organization"/>
    <property type="evidence" value="ECO:0007669"/>
    <property type="project" value="UniProtKB-KW"/>
</dbReference>
<keyword evidence="6 8" id="KW-1133">Transmembrane helix</keyword>
<feature type="transmembrane region" description="Helical" evidence="8">
    <location>
        <begin position="400"/>
        <end position="421"/>
    </location>
</feature>
<feature type="transmembrane region" description="Helical" evidence="8">
    <location>
        <begin position="532"/>
        <end position="553"/>
    </location>
</feature>
<reference evidence="10 11" key="1">
    <citation type="submission" date="2018-03" db="EMBL/GenBank/DDBJ databases">
        <title>Genomic Encyclopedia of Archaeal and Bacterial Type Strains, Phase II (KMG-II): from individual species to whole genera.</title>
        <authorList>
            <person name="Goeker M."/>
        </authorList>
    </citation>
    <scope>NUCLEOTIDE SEQUENCE [LARGE SCALE GENOMIC DNA]</scope>
    <source>
        <strain evidence="10 11">DSM 45601</strain>
    </source>
</reference>
<dbReference type="GO" id="GO:0009252">
    <property type="term" value="P:peptidoglycan biosynthetic process"/>
    <property type="evidence" value="ECO:0007669"/>
    <property type="project" value="UniProtKB-UniRule"/>
</dbReference>
<keyword evidence="8" id="KW-0813">Transport</keyword>
<sequence length="572" mass="60213">MTNETTGPTDRRTAEPAGPEPRDEPAAERSGGGSDVMRSSAVMALGTLASRLTGFARTVVFAVVLGTQLLNDAYTAANTIPFIIYDLLFGGLLASVIVPFLVKRRKLDADGGQATEQRLFTVTVVALFVLTAVAIAAAEWLIRMYAGSFTTNQHEVAVLLARFLLAQIFFVGLGGIAGAMLNVRERFGAPMWAPVLNNIITIATGLAFLLVAGIGATPDTVSDADVVLLGVGSTLGMVAQGLVLLPPLWKAGFRWRPRLDLRGSGLGEAVKTAGWMMVYLVSLQLNFLITSNVATRAGVESVTSGEAVGAGLTTYNYAYQLFQLPYAIIAVSVITALLPRMSGHASEGRNDLVRDDFSNGVRMSSVLLVPGAVALAIFAVPMCQLLFAYGSTSDADARNIGLVLTVFAIGLVPFSLFQLLLRVFYALGDTRTPALISFVNVVVHGAVAVASLLVLPSQQVVMGVAAGSMLSFVAGTVVAWIVLARRLGGLDGRTVLGSLLRMHLAAIPSAVFAVAMVLAFGVLPGVVLPSLLSLLVGGGIGMFLFVLFAKWLGVREVSSFLAMVRGRLLRRG</sequence>
<dbReference type="AlphaFoldDB" id="A0A2T0Q6U6"/>
<gene>
    <name evidence="8" type="primary">murJ</name>
    <name evidence="10" type="ORF">CLV72_103161</name>
</gene>
<evidence type="ECO:0000256" key="9">
    <source>
        <dbReference type="SAM" id="MobiDB-lite"/>
    </source>
</evidence>
<feature type="region of interest" description="Disordered" evidence="9">
    <location>
        <begin position="1"/>
        <end position="35"/>
    </location>
</feature>
<evidence type="ECO:0000256" key="1">
    <source>
        <dbReference type="ARBA" id="ARBA00004651"/>
    </source>
</evidence>
<feature type="transmembrane region" description="Helical" evidence="8">
    <location>
        <begin position="195"/>
        <end position="214"/>
    </location>
</feature>
<comment type="similarity">
    <text evidence="8">Belongs to the MurJ/MviN family.</text>
</comment>
<dbReference type="GO" id="GO:0034204">
    <property type="term" value="P:lipid translocation"/>
    <property type="evidence" value="ECO:0007669"/>
    <property type="project" value="TreeGrafter"/>
</dbReference>
<feature type="transmembrane region" description="Helical" evidence="8">
    <location>
        <begin position="226"/>
        <end position="249"/>
    </location>
</feature>
<dbReference type="GO" id="GO:0015648">
    <property type="term" value="F:lipid-linked peptidoglycan transporter activity"/>
    <property type="evidence" value="ECO:0007669"/>
    <property type="project" value="UniProtKB-UniRule"/>
</dbReference>
<dbReference type="Pfam" id="PF03023">
    <property type="entry name" value="MurJ"/>
    <property type="match status" value="1"/>
</dbReference>
<keyword evidence="7 8" id="KW-0472">Membrane</keyword>
<keyword evidence="8" id="KW-0961">Cell wall biogenesis/degradation</keyword>
<accession>A0A2T0Q6U6</accession>
<keyword evidence="5 8" id="KW-0573">Peptidoglycan synthesis</keyword>
<keyword evidence="4 8" id="KW-0133">Cell shape</keyword>
<evidence type="ECO:0000256" key="8">
    <source>
        <dbReference type="HAMAP-Rule" id="MF_02078"/>
    </source>
</evidence>
<comment type="caution">
    <text evidence="10">The sequence shown here is derived from an EMBL/GenBank/DDBJ whole genome shotgun (WGS) entry which is preliminary data.</text>
</comment>
<dbReference type="InterPro" id="IPR004268">
    <property type="entry name" value="MurJ"/>
</dbReference>
<keyword evidence="11" id="KW-1185">Reference proteome</keyword>
<feature type="transmembrane region" description="Helical" evidence="8">
    <location>
        <begin position="460"/>
        <end position="483"/>
    </location>
</feature>